<dbReference type="SUPFAM" id="SSF69118">
    <property type="entry name" value="AhpD-like"/>
    <property type="match status" value="1"/>
</dbReference>
<evidence type="ECO:0000313" key="1">
    <source>
        <dbReference type="EMBL" id="TMQ52982.1"/>
    </source>
</evidence>
<reference evidence="1 2" key="1">
    <citation type="journal article" date="2019" name="Nat. Microbiol.">
        <title>Mediterranean grassland soil C-N compound turnover is dependent on rainfall and depth, and is mediated by genomically divergent microorganisms.</title>
        <authorList>
            <person name="Diamond S."/>
            <person name="Andeer P.F."/>
            <person name="Li Z."/>
            <person name="Crits-Christoph A."/>
            <person name="Burstein D."/>
            <person name="Anantharaman K."/>
            <person name="Lane K.R."/>
            <person name="Thomas B.C."/>
            <person name="Pan C."/>
            <person name="Northen T.R."/>
            <person name="Banfield J.F."/>
        </authorList>
    </citation>
    <scope>NUCLEOTIDE SEQUENCE [LARGE SCALE GENOMIC DNA]</scope>
    <source>
        <strain evidence="1">WS_3</strain>
    </source>
</reference>
<sequence length="177" mass="19463">MARVPPASEPLAPAARAELERQLASHGRLTHLKRTLAHSPAALDALMRWYPLRDEVAGFLGERPTTLFVHAVSAGTECLICSTFFRRILIEAGDDPDHLRLDDREAALVAYGAALARDSRRVPDPVYRGVAAFLEPPRMVALTALGGMMIATNVVVNALELDLDEYLWPYRRPGPAK</sequence>
<name>A0A538SNN5_UNCEI</name>
<proteinExistence type="predicted"/>
<dbReference type="Proteomes" id="UP000320184">
    <property type="component" value="Unassembled WGS sequence"/>
</dbReference>
<dbReference type="InterPro" id="IPR029032">
    <property type="entry name" value="AhpD-like"/>
</dbReference>
<gene>
    <name evidence="1" type="ORF">E6K73_01915</name>
</gene>
<comment type="caution">
    <text evidence="1">The sequence shown here is derived from an EMBL/GenBank/DDBJ whole genome shotgun (WGS) entry which is preliminary data.</text>
</comment>
<dbReference type="Gene3D" id="1.20.1290.10">
    <property type="entry name" value="AhpD-like"/>
    <property type="match status" value="1"/>
</dbReference>
<dbReference type="AlphaFoldDB" id="A0A538SNN5"/>
<evidence type="ECO:0008006" key="3">
    <source>
        <dbReference type="Google" id="ProtNLM"/>
    </source>
</evidence>
<organism evidence="1 2">
    <name type="scientific">Eiseniibacteriota bacterium</name>
    <dbReference type="NCBI Taxonomy" id="2212470"/>
    <lineage>
        <taxon>Bacteria</taxon>
        <taxon>Candidatus Eiseniibacteriota</taxon>
    </lineage>
</organism>
<dbReference type="EMBL" id="VBOT01000025">
    <property type="protein sequence ID" value="TMQ52982.1"/>
    <property type="molecule type" value="Genomic_DNA"/>
</dbReference>
<protein>
    <recommendedName>
        <fullName evidence="3">Carboxymuconolactone decarboxylase family protein</fullName>
    </recommendedName>
</protein>
<accession>A0A538SNN5</accession>
<evidence type="ECO:0000313" key="2">
    <source>
        <dbReference type="Proteomes" id="UP000320184"/>
    </source>
</evidence>